<keyword evidence="1" id="KW-0732">Signal</keyword>
<feature type="signal peptide" evidence="1">
    <location>
        <begin position="1"/>
        <end position="19"/>
    </location>
</feature>
<comment type="caution">
    <text evidence="2">The sequence shown here is derived from an EMBL/GenBank/DDBJ whole genome shotgun (WGS) entry which is preliminary data.</text>
</comment>
<dbReference type="Proteomes" id="UP000624419">
    <property type="component" value="Unassembled WGS sequence"/>
</dbReference>
<feature type="chain" id="PRO_5046895152" evidence="1">
    <location>
        <begin position="20"/>
        <end position="107"/>
    </location>
</feature>
<sequence>MKAIIVVISLMLCCSCATMRTIDPPGDHVNISYFGYDSYCKDIPRVYSGVSHNFCVLYGKPNGYTSNFQKAHFTYLLVDSVASAAADTLMLPYTLTTQASKGNIKVN</sequence>
<dbReference type="Pfam" id="PF07119">
    <property type="entry name" value="DUF1375"/>
    <property type="match status" value="1"/>
</dbReference>
<gene>
    <name evidence="2" type="ORF">HHX48_13365</name>
</gene>
<dbReference type="EMBL" id="JABBXD010000008">
    <property type="protein sequence ID" value="MBD3586731.1"/>
    <property type="molecule type" value="Genomic_DNA"/>
</dbReference>
<dbReference type="RefSeq" id="WP_191025932.1">
    <property type="nucleotide sequence ID" value="NZ_JABBXD010000008.1"/>
</dbReference>
<evidence type="ECO:0000313" key="3">
    <source>
        <dbReference type="Proteomes" id="UP000624419"/>
    </source>
</evidence>
<organism evidence="2 3">
    <name type="scientific">Salinimonas profundi</name>
    <dbReference type="NCBI Taxonomy" id="2729140"/>
    <lineage>
        <taxon>Bacteria</taxon>
        <taxon>Pseudomonadati</taxon>
        <taxon>Pseudomonadota</taxon>
        <taxon>Gammaproteobacteria</taxon>
        <taxon>Alteromonadales</taxon>
        <taxon>Alteromonadaceae</taxon>
        <taxon>Alteromonas/Salinimonas group</taxon>
        <taxon>Salinimonas</taxon>
    </lineage>
</organism>
<accession>A0ABR8LNV1</accession>
<keyword evidence="3" id="KW-1185">Reference proteome</keyword>
<proteinExistence type="predicted"/>
<dbReference type="InterPro" id="IPR010780">
    <property type="entry name" value="DUF1375"/>
</dbReference>
<keyword evidence="2" id="KW-0449">Lipoprotein</keyword>
<name>A0ABR8LNV1_9ALTE</name>
<evidence type="ECO:0000313" key="2">
    <source>
        <dbReference type="EMBL" id="MBD3586731.1"/>
    </source>
</evidence>
<reference evidence="2 3" key="1">
    <citation type="submission" date="2020-04" db="EMBL/GenBank/DDBJ databases">
        <title>Salinimonas sp. HHU 13199.</title>
        <authorList>
            <person name="Cui X."/>
            <person name="Zhang D."/>
        </authorList>
    </citation>
    <scope>NUCLEOTIDE SEQUENCE [LARGE SCALE GENOMIC DNA]</scope>
    <source>
        <strain evidence="2 3">HHU 13199</strain>
    </source>
</reference>
<protein>
    <submittedName>
        <fullName evidence="2">YceK/YidQ family lipoprotein</fullName>
    </submittedName>
</protein>
<evidence type="ECO:0000256" key="1">
    <source>
        <dbReference type="SAM" id="SignalP"/>
    </source>
</evidence>